<dbReference type="Proteomes" id="UP001551584">
    <property type="component" value="Unassembled WGS sequence"/>
</dbReference>
<organism evidence="1 2">
    <name type="scientific">Streptomyces chilikensis</name>
    <dbReference type="NCBI Taxonomy" id="1194079"/>
    <lineage>
        <taxon>Bacteria</taxon>
        <taxon>Bacillati</taxon>
        <taxon>Actinomycetota</taxon>
        <taxon>Actinomycetes</taxon>
        <taxon>Kitasatosporales</taxon>
        <taxon>Streptomycetaceae</taxon>
        <taxon>Streptomyces</taxon>
    </lineage>
</organism>
<gene>
    <name evidence="1" type="ORF">AB0D95_16215</name>
</gene>
<name>A0ABV3ERD7_9ACTN</name>
<accession>A0ABV3ERD7</accession>
<dbReference type="Pfam" id="PF19730">
    <property type="entry name" value="DUF6221"/>
    <property type="match status" value="1"/>
</dbReference>
<reference evidence="1 2" key="1">
    <citation type="submission" date="2024-06" db="EMBL/GenBank/DDBJ databases">
        <title>The Natural Products Discovery Center: Release of the First 8490 Sequenced Strains for Exploring Actinobacteria Biosynthetic Diversity.</title>
        <authorList>
            <person name="Kalkreuter E."/>
            <person name="Kautsar S.A."/>
            <person name="Yang D."/>
            <person name="Bader C.D."/>
            <person name="Teijaro C.N."/>
            <person name="Fluegel L."/>
            <person name="Davis C.M."/>
            <person name="Simpson J.R."/>
            <person name="Lauterbach L."/>
            <person name="Steele A.D."/>
            <person name="Gui C."/>
            <person name="Meng S."/>
            <person name="Li G."/>
            <person name="Viehrig K."/>
            <person name="Ye F."/>
            <person name="Su P."/>
            <person name="Kiefer A.F."/>
            <person name="Nichols A."/>
            <person name="Cepeda A.J."/>
            <person name="Yan W."/>
            <person name="Fan B."/>
            <person name="Jiang Y."/>
            <person name="Adhikari A."/>
            <person name="Zheng C.-J."/>
            <person name="Schuster L."/>
            <person name="Cowan T.M."/>
            <person name="Smanski M.J."/>
            <person name="Chevrette M.G."/>
            <person name="De Carvalho L.P.S."/>
            <person name="Shen B."/>
        </authorList>
    </citation>
    <scope>NUCLEOTIDE SEQUENCE [LARGE SCALE GENOMIC DNA]</scope>
    <source>
        <strain evidence="1 2">NPDC048117</strain>
    </source>
</reference>
<keyword evidence="2" id="KW-1185">Reference proteome</keyword>
<comment type="caution">
    <text evidence="1">The sequence shown here is derived from an EMBL/GenBank/DDBJ whole genome shotgun (WGS) entry which is preliminary data.</text>
</comment>
<evidence type="ECO:0000313" key="1">
    <source>
        <dbReference type="EMBL" id="MEU9578781.1"/>
    </source>
</evidence>
<proteinExistence type="predicted"/>
<dbReference type="RefSeq" id="WP_359273116.1">
    <property type="nucleotide sequence ID" value="NZ_JBEZNA010000034.1"/>
</dbReference>
<dbReference type="EMBL" id="JBEZNA010000034">
    <property type="protein sequence ID" value="MEU9578781.1"/>
    <property type="molecule type" value="Genomic_DNA"/>
</dbReference>
<protein>
    <submittedName>
        <fullName evidence="1">DUF6221 family protein</fullName>
    </submittedName>
</protein>
<dbReference type="InterPro" id="IPR046193">
    <property type="entry name" value="DUF6221"/>
</dbReference>
<sequence length="149" mass="16168">MTAQGEDILAWLERAITHAETTARAAAAAVGGAGWDGWDREVAVDLPGGDTVADGVMYGDMYEPMKAEACTHIALHDPALVLRRCTADRKILELHGRRGHSCPAHDYDGDLDEHARFYDHEVCPVVQHLADGYGWTAGQTPPSEGEQMT</sequence>
<evidence type="ECO:0000313" key="2">
    <source>
        <dbReference type="Proteomes" id="UP001551584"/>
    </source>
</evidence>